<sequence length="98" mass="11219">MFPRRFSDDTYLCGSLASETVHGIQAQGVIASTKMPYTLVHDTYGCQNSKTLKGLLKIELGSDRFMVRLGCSTFRISRIFRWHYQVRTKYEVPGLPLK</sequence>
<dbReference type="EMBL" id="PQXN01000083">
    <property type="protein sequence ID" value="TGO56053.1"/>
    <property type="molecule type" value="Genomic_DNA"/>
</dbReference>
<accession>A0A4Z1IH25</accession>
<dbReference type="Proteomes" id="UP000297527">
    <property type="component" value="Unassembled WGS sequence"/>
</dbReference>
<evidence type="ECO:0000313" key="2">
    <source>
        <dbReference type="Proteomes" id="UP000297527"/>
    </source>
</evidence>
<reference evidence="1 2" key="1">
    <citation type="submission" date="2017-12" db="EMBL/GenBank/DDBJ databases">
        <title>Comparative genomics of Botrytis spp.</title>
        <authorList>
            <person name="Valero-Jimenez C.A."/>
            <person name="Tapia P."/>
            <person name="Veloso J."/>
            <person name="Silva-Moreno E."/>
            <person name="Staats M."/>
            <person name="Valdes J.H."/>
            <person name="Van Kan J.A.L."/>
        </authorList>
    </citation>
    <scope>NUCLEOTIDE SEQUENCE [LARGE SCALE GENOMIC DNA]</scope>
    <source>
        <strain evidence="1 2">MUCL11595</strain>
    </source>
</reference>
<dbReference type="AlphaFoldDB" id="A0A4Z1IH25"/>
<name>A0A4Z1IH25_9HELO</name>
<proteinExistence type="predicted"/>
<keyword evidence="2" id="KW-1185">Reference proteome</keyword>
<evidence type="ECO:0000313" key="1">
    <source>
        <dbReference type="EMBL" id="TGO56053.1"/>
    </source>
</evidence>
<protein>
    <submittedName>
        <fullName evidence="1">Uncharacterized protein</fullName>
    </submittedName>
</protein>
<organism evidence="1 2">
    <name type="scientific">Botryotinia convoluta</name>
    <dbReference type="NCBI Taxonomy" id="54673"/>
    <lineage>
        <taxon>Eukaryota</taxon>
        <taxon>Fungi</taxon>
        <taxon>Dikarya</taxon>
        <taxon>Ascomycota</taxon>
        <taxon>Pezizomycotina</taxon>
        <taxon>Leotiomycetes</taxon>
        <taxon>Helotiales</taxon>
        <taxon>Sclerotiniaceae</taxon>
        <taxon>Botryotinia</taxon>
    </lineage>
</organism>
<gene>
    <name evidence="1" type="ORF">BCON_0083g00270</name>
</gene>
<comment type="caution">
    <text evidence="1">The sequence shown here is derived from an EMBL/GenBank/DDBJ whole genome shotgun (WGS) entry which is preliminary data.</text>
</comment>